<accession>A0ABR8VMW7</accession>
<dbReference type="Gene3D" id="3.50.30.60">
    <property type="entry name" value="LD-carboxypeptidase A C-terminal domain-like"/>
    <property type="match status" value="1"/>
</dbReference>
<name>A0ABR8VMW7_9BACI</name>
<keyword evidence="5" id="KW-0720">Serine protease</keyword>
<dbReference type="PIRSF" id="PIRSF028757">
    <property type="entry name" value="LD-carboxypeptidase"/>
    <property type="match status" value="1"/>
</dbReference>
<dbReference type="InterPro" id="IPR027478">
    <property type="entry name" value="LdcA_N"/>
</dbReference>
<organism evidence="8 9">
    <name type="scientific">Bacillus norwichensis</name>
    <dbReference type="NCBI Taxonomy" id="2762217"/>
    <lineage>
        <taxon>Bacteria</taxon>
        <taxon>Bacillati</taxon>
        <taxon>Bacillota</taxon>
        <taxon>Bacilli</taxon>
        <taxon>Bacillales</taxon>
        <taxon>Bacillaceae</taxon>
        <taxon>Bacillus</taxon>
    </lineage>
</organism>
<dbReference type="InterPro" id="IPR003507">
    <property type="entry name" value="S66_fam"/>
</dbReference>
<dbReference type="SUPFAM" id="SSF141986">
    <property type="entry name" value="LD-carboxypeptidase A C-terminal domain-like"/>
    <property type="match status" value="1"/>
</dbReference>
<evidence type="ECO:0000259" key="6">
    <source>
        <dbReference type="Pfam" id="PF02016"/>
    </source>
</evidence>
<dbReference type="InterPro" id="IPR027461">
    <property type="entry name" value="Carboxypeptidase_A_C_sf"/>
</dbReference>
<evidence type="ECO:0000256" key="4">
    <source>
        <dbReference type="ARBA" id="ARBA00022801"/>
    </source>
</evidence>
<feature type="domain" description="LD-carboxypeptidase C-terminal" evidence="7">
    <location>
        <begin position="183"/>
        <end position="296"/>
    </location>
</feature>
<evidence type="ECO:0000313" key="8">
    <source>
        <dbReference type="EMBL" id="MBD8006095.1"/>
    </source>
</evidence>
<dbReference type="RefSeq" id="WP_191813623.1">
    <property type="nucleotide sequence ID" value="NZ_JACSPV010000023.1"/>
</dbReference>
<evidence type="ECO:0000256" key="3">
    <source>
        <dbReference type="ARBA" id="ARBA00022670"/>
    </source>
</evidence>
<keyword evidence="3" id="KW-0645">Protease</keyword>
<protein>
    <submittedName>
        <fullName evidence="8">LD-carboxypeptidase</fullName>
    </submittedName>
</protein>
<dbReference type="PANTHER" id="PTHR30237:SF2">
    <property type="entry name" value="MUREIN TETRAPEPTIDE CARBOXYPEPTIDASE"/>
    <property type="match status" value="1"/>
</dbReference>
<dbReference type="PANTHER" id="PTHR30237">
    <property type="entry name" value="MURAMOYLTETRAPEPTIDE CARBOXYPEPTIDASE"/>
    <property type="match status" value="1"/>
</dbReference>
<evidence type="ECO:0000256" key="1">
    <source>
        <dbReference type="ARBA" id="ARBA00010233"/>
    </source>
</evidence>
<evidence type="ECO:0000313" key="9">
    <source>
        <dbReference type="Proteomes" id="UP000648182"/>
    </source>
</evidence>
<dbReference type="Proteomes" id="UP000648182">
    <property type="component" value="Unassembled WGS sequence"/>
</dbReference>
<comment type="similarity">
    <text evidence="1">Belongs to the peptidase S66 family.</text>
</comment>
<dbReference type="Gene3D" id="3.40.50.10740">
    <property type="entry name" value="Class I glutamine amidotransferase-like"/>
    <property type="match status" value="1"/>
</dbReference>
<dbReference type="InterPro" id="IPR029062">
    <property type="entry name" value="Class_I_gatase-like"/>
</dbReference>
<evidence type="ECO:0000256" key="2">
    <source>
        <dbReference type="ARBA" id="ARBA00022645"/>
    </source>
</evidence>
<evidence type="ECO:0000256" key="5">
    <source>
        <dbReference type="ARBA" id="ARBA00022825"/>
    </source>
</evidence>
<dbReference type="Pfam" id="PF17676">
    <property type="entry name" value="Peptidase_S66C"/>
    <property type="match status" value="1"/>
</dbReference>
<reference evidence="8 9" key="1">
    <citation type="submission" date="2020-08" db="EMBL/GenBank/DDBJ databases">
        <title>A Genomic Blueprint of the Chicken Gut Microbiome.</title>
        <authorList>
            <person name="Gilroy R."/>
            <person name="Ravi A."/>
            <person name="Getino M."/>
            <person name="Pursley I."/>
            <person name="Horton D.L."/>
            <person name="Alikhan N.-F."/>
            <person name="Baker D."/>
            <person name="Gharbi K."/>
            <person name="Hall N."/>
            <person name="Watson M."/>
            <person name="Adriaenssens E.M."/>
            <person name="Foster-Nyarko E."/>
            <person name="Jarju S."/>
            <person name="Secka A."/>
            <person name="Antonio M."/>
            <person name="Oren A."/>
            <person name="Chaudhuri R."/>
            <person name="La Ragione R.M."/>
            <person name="Hildebrand F."/>
            <person name="Pallen M.J."/>
        </authorList>
    </citation>
    <scope>NUCLEOTIDE SEQUENCE [LARGE SCALE GENOMIC DNA]</scope>
    <source>
        <strain evidence="8 9">Sa1BUA2</strain>
    </source>
</reference>
<keyword evidence="4" id="KW-0378">Hydrolase</keyword>
<proteinExistence type="inferred from homology"/>
<dbReference type="InterPro" id="IPR040449">
    <property type="entry name" value="Peptidase_S66_N"/>
</dbReference>
<gene>
    <name evidence="8" type="ORF">H9631_13520</name>
</gene>
<evidence type="ECO:0000259" key="7">
    <source>
        <dbReference type="Pfam" id="PF17676"/>
    </source>
</evidence>
<dbReference type="EMBL" id="JACSPV010000023">
    <property type="protein sequence ID" value="MBD8006095.1"/>
    <property type="molecule type" value="Genomic_DNA"/>
</dbReference>
<dbReference type="CDD" id="cd07025">
    <property type="entry name" value="Peptidase_S66"/>
    <property type="match status" value="1"/>
</dbReference>
<keyword evidence="9" id="KW-1185">Reference proteome</keyword>
<keyword evidence="2" id="KW-0121">Carboxypeptidase</keyword>
<feature type="domain" description="LD-carboxypeptidase N-terminal" evidence="6">
    <location>
        <begin position="18"/>
        <end position="135"/>
    </location>
</feature>
<comment type="caution">
    <text evidence="8">The sequence shown here is derived from an EMBL/GenBank/DDBJ whole genome shotgun (WGS) entry which is preliminary data.</text>
</comment>
<dbReference type="Pfam" id="PF02016">
    <property type="entry name" value="Peptidase_S66"/>
    <property type="match status" value="1"/>
</dbReference>
<dbReference type="SUPFAM" id="SSF52317">
    <property type="entry name" value="Class I glutamine amidotransferase-like"/>
    <property type="match status" value="1"/>
</dbReference>
<dbReference type="InterPro" id="IPR040921">
    <property type="entry name" value="Peptidase_S66C"/>
</dbReference>
<sequence>MRKLEIQKVKKLRKNDIVGLTAPAGPVSQEKLKKAIAAVEELGFTVMVGETCSLNYKGYLAGTPQKRASELNEMFFNQEIKAVFCLRGGYGAPQILPLLDRELIKNNPKLFVGYSDITALHNYLQQQCGIPTIHGPMPASDLIDADSFTKENLYQMLIGPTSMRTVYNPAGERMEGIVSGRASGMLTGGNLTLITALMGTPYEIATKGKILFLEEINEELYKLDRMITQLALGGKISEAEGIVLGTWTGCHFDSHFLIKDVFKEILEPFGKPVLFNLRAGHCNPMVSLPLGAFVEIDTDREEFVIKEGITQ</sequence>